<dbReference type="Proteomes" id="UP000010932">
    <property type="component" value="Unassembled WGS sequence"/>
</dbReference>
<dbReference type="AlphaFoldDB" id="L7EEP9"/>
<evidence type="ECO:0000313" key="2">
    <source>
        <dbReference type="Proteomes" id="UP000010932"/>
    </source>
</evidence>
<dbReference type="EMBL" id="ANKQ01000001">
    <property type="protein sequence ID" value="ELP56767.1"/>
    <property type="molecule type" value="Genomic_DNA"/>
</dbReference>
<protein>
    <submittedName>
        <fullName evidence="1">Uncharacterized protein</fullName>
    </submittedName>
</protein>
<gene>
    <name evidence="1" type="ORF">O53_1376</name>
</gene>
<name>L7EEP9_MICAE</name>
<evidence type="ECO:0000313" key="1">
    <source>
        <dbReference type="EMBL" id="ELP56767.1"/>
    </source>
</evidence>
<proteinExistence type="predicted"/>
<organism evidence="1 2">
    <name type="scientific">Microcystis aeruginosa TAIHU98</name>
    <dbReference type="NCBI Taxonomy" id="1134457"/>
    <lineage>
        <taxon>Bacteria</taxon>
        <taxon>Bacillati</taxon>
        <taxon>Cyanobacteriota</taxon>
        <taxon>Cyanophyceae</taxon>
        <taxon>Oscillatoriophycideae</taxon>
        <taxon>Chroococcales</taxon>
        <taxon>Microcystaceae</taxon>
        <taxon>Microcystis</taxon>
    </lineage>
</organism>
<accession>L7EEP9</accession>
<comment type="caution">
    <text evidence="1">The sequence shown here is derived from an EMBL/GenBank/DDBJ whole genome shotgun (WGS) entry which is preliminary data.</text>
</comment>
<reference evidence="1 2" key="1">
    <citation type="journal article" date="2013" name="Genome Announc.">
        <title>Whole-Genome Sequence of Microcystis aeruginosa TAIHU98, a Nontoxic Bloom-Forming Strain Isolated from Taihu Lake, China.</title>
        <authorList>
            <person name="Yang C."/>
            <person name="Zhang W."/>
            <person name="Ren M."/>
            <person name="Song L."/>
            <person name="Li T."/>
            <person name="Zhao J."/>
        </authorList>
    </citation>
    <scope>NUCLEOTIDE SEQUENCE [LARGE SCALE GENOMIC DNA]</scope>
    <source>
        <strain evidence="1 2">TAIHU98</strain>
    </source>
</reference>
<sequence length="42" mass="4557">MQSLAITVILVPVLIRSIFQFDNAYCRANSGISPTPSNFSGQ</sequence>